<evidence type="ECO:0000259" key="3">
    <source>
        <dbReference type="PROSITE" id="PS50137"/>
    </source>
</evidence>
<dbReference type="Gene3D" id="3.30.160.20">
    <property type="match status" value="1"/>
</dbReference>
<evidence type="ECO:0000256" key="1">
    <source>
        <dbReference type="PROSITE-ProRule" id="PRU00266"/>
    </source>
</evidence>
<dbReference type="STRING" id="93759.A0A1R3HUZ4"/>
<name>A0A1R3HUZ4_9ROSI</name>
<evidence type="ECO:0000313" key="4">
    <source>
        <dbReference type="EMBL" id="OMO74217.1"/>
    </source>
</evidence>
<dbReference type="CDD" id="cd19869">
    <property type="entry name" value="DSRM_DCL_plant"/>
    <property type="match status" value="1"/>
</dbReference>
<organism evidence="4 5">
    <name type="scientific">Corchorus olitorius</name>
    <dbReference type="NCBI Taxonomy" id="93759"/>
    <lineage>
        <taxon>Eukaryota</taxon>
        <taxon>Viridiplantae</taxon>
        <taxon>Streptophyta</taxon>
        <taxon>Embryophyta</taxon>
        <taxon>Tracheophyta</taxon>
        <taxon>Spermatophyta</taxon>
        <taxon>Magnoliopsida</taxon>
        <taxon>eudicotyledons</taxon>
        <taxon>Gunneridae</taxon>
        <taxon>Pentapetalae</taxon>
        <taxon>rosids</taxon>
        <taxon>malvids</taxon>
        <taxon>Malvales</taxon>
        <taxon>Malvaceae</taxon>
        <taxon>Grewioideae</taxon>
        <taxon>Apeibeae</taxon>
        <taxon>Corchorus</taxon>
    </lineage>
</organism>
<accession>A0A1R3HUZ4</accession>
<dbReference type="GO" id="GO:0003723">
    <property type="term" value="F:RNA binding"/>
    <property type="evidence" value="ECO:0007669"/>
    <property type="project" value="UniProtKB-UniRule"/>
</dbReference>
<dbReference type="Pfam" id="PF14709">
    <property type="entry name" value="DND1_DSRM"/>
    <property type="match status" value="1"/>
</dbReference>
<keyword evidence="1" id="KW-0694">RNA-binding</keyword>
<reference evidence="5" key="1">
    <citation type="submission" date="2013-09" db="EMBL/GenBank/DDBJ databases">
        <title>Corchorus olitorius genome sequencing.</title>
        <authorList>
            <person name="Alam M."/>
            <person name="Haque M.S."/>
            <person name="Islam M.S."/>
            <person name="Emdad E.M."/>
            <person name="Islam M.M."/>
            <person name="Ahmed B."/>
            <person name="Halim A."/>
            <person name="Hossen Q.M.M."/>
            <person name="Hossain M.Z."/>
            <person name="Ahmed R."/>
            <person name="Khan M.M."/>
            <person name="Islam R."/>
            <person name="Rashid M.M."/>
            <person name="Khan S.A."/>
            <person name="Rahman M.S."/>
            <person name="Alam M."/>
            <person name="Yahiya A.S."/>
            <person name="Khan M.S."/>
            <person name="Azam M.S."/>
            <person name="Haque T."/>
            <person name="Lashkar M.Z.H."/>
            <person name="Akhand A.I."/>
            <person name="Morshed G."/>
            <person name="Roy S."/>
            <person name="Uddin K.S."/>
            <person name="Rabeya T."/>
            <person name="Hossain A.S."/>
            <person name="Chowdhury A."/>
            <person name="Snigdha A.R."/>
            <person name="Mortoza M.S."/>
            <person name="Matin S.A."/>
            <person name="Hoque S.M.E."/>
            <person name="Islam M.K."/>
            <person name="Roy D.K."/>
            <person name="Haider R."/>
            <person name="Moosa M.M."/>
            <person name="Elias S.M."/>
            <person name="Hasan A.M."/>
            <person name="Jahan S."/>
            <person name="Shafiuddin M."/>
            <person name="Mahmood N."/>
            <person name="Shommy N.S."/>
        </authorList>
    </citation>
    <scope>NUCLEOTIDE SEQUENCE [LARGE SCALE GENOMIC DNA]</scope>
    <source>
        <strain evidence="5">cv. O-4</strain>
    </source>
</reference>
<dbReference type="Proteomes" id="UP000187203">
    <property type="component" value="Unassembled WGS sequence"/>
</dbReference>
<dbReference type="InterPro" id="IPR014720">
    <property type="entry name" value="dsRBD_dom"/>
</dbReference>
<comment type="caution">
    <text evidence="4">The sequence shown here is derived from an EMBL/GenBank/DDBJ whole genome shotgun (WGS) entry which is preliminary data.</text>
</comment>
<dbReference type="SUPFAM" id="SSF54768">
    <property type="entry name" value="dsRNA-binding domain-like"/>
    <property type="match status" value="1"/>
</dbReference>
<protein>
    <submittedName>
        <fullName evidence="4">Double-stranded RNA-binding protein</fullName>
    </submittedName>
</protein>
<evidence type="ECO:0000313" key="5">
    <source>
        <dbReference type="Proteomes" id="UP000187203"/>
    </source>
</evidence>
<proteinExistence type="predicted"/>
<feature type="compositionally biased region" description="Basic and acidic residues" evidence="2">
    <location>
        <begin position="68"/>
        <end position="77"/>
    </location>
</feature>
<dbReference type="OrthoDB" id="786951at2759"/>
<feature type="region of interest" description="Disordered" evidence="2">
    <location>
        <begin position="1"/>
        <end position="77"/>
    </location>
</feature>
<dbReference type="SMART" id="SM00358">
    <property type="entry name" value="DSRM"/>
    <property type="match status" value="1"/>
</dbReference>
<dbReference type="PROSITE" id="PS50137">
    <property type="entry name" value="DS_RBD"/>
    <property type="match status" value="1"/>
</dbReference>
<feature type="compositionally biased region" description="Basic residues" evidence="2">
    <location>
        <begin position="1"/>
        <end position="13"/>
    </location>
</feature>
<gene>
    <name evidence="4" type="ORF">COLO4_26655</name>
</gene>
<dbReference type="AlphaFoldDB" id="A0A1R3HUZ4"/>
<evidence type="ECO:0000256" key="2">
    <source>
        <dbReference type="SAM" id="MobiDB-lite"/>
    </source>
</evidence>
<dbReference type="EMBL" id="AWUE01019347">
    <property type="protein sequence ID" value="OMO74217.1"/>
    <property type="molecule type" value="Genomic_DNA"/>
</dbReference>
<sequence>MEKTKSYRKKPHKNSTINLKNLPPIPVDPSLISPVYQDKFEDPSSRNGSHVGRLSSREGTSQQLVGFHHKESTPRDADMADKFVLRQNMKVEEDVGLSNLSSSSNKDLKFNKENQKCGHTKAKLHQLCAANHWKLPLYECCKEEGPSHLKLFTFKVIVEIKEENASATILESFGNPHSTKKMAAEHAAEGALWYLRHLGFSLQN</sequence>
<feature type="domain" description="DRBM" evidence="3">
    <location>
        <begin position="119"/>
        <end position="197"/>
    </location>
</feature>
<keyword evidence="5" id="KW-1185">Reference proteome</keyword>